<proteinExistence type="predicted"/>
<keyword evidence="4" id="KW-1185">Reference proteome</keyword>
<evidence type="ECO:0000313" key="3">
    <source>
        <dbReference type="EMBL" id="GMA26724.1"/>
    </source>
</evidence>
<evidence type="ECO:0000313" key="1">
    <source>
        <dbReference type="EMBL" id="GMA22257.1"/>
    </source>
</evidence>
<dbReference type="EMBL" id="BSUK01000001">
    <property type="protein sequence ID" value="GMA26724.1"/>
    <property type="molecule type" value="Genomic_DNA"/>
</dbReference>
<accession>A0ABQ6HV32</accession>
<evidence type="ECO:0008006" key="5">
    <source>
        <dbReference type="Google" id="ProtNLM"/>
    </source>
</evidence>
<dbReference type="EMBL" id="BSUK01000001">
    <property type="protein sequence ID" value="GMA22257.1"/>
    <property type="molecule type" value="Genomic_DNA"/>
</dbReference>
<comment type="caution">
    <text evidence="1">The sequence shown here is derived from an EMBL/GenBank/DDBJ whole genome shotgun (WGS) entry which is preliminary data.</text>
</comment>
<dbReference type="RefSeq" id="WP_284291139.1">
    <property type="nucleotide sequence ID" value="NZ_BSUK01000001.1"/>
</dbReference>
<sequence>MTAVLRARHRLARIEAAAADGATTLAVAADLGWLPRQVHRYLERHKRRDIAAQLSRNDARKDTYR</sequence>
<name>A0ABQ6HV32_9MICO</name>
<dbReference type="Proteomes" id="UP001157091">
    <property type="component" value="Unassembled WGS sequence"/>
</dbReference>
<protein>
    <recommendedName>
        <fullName evidence="5">Helix-turn-helix domain-containing protein</fullName>
    </recommendedName>
</protein>
<dbReference type="EMBL" id="BSUK01000001">
    <property type="protein sequence ID" value="GMA26662.1"/>
    <property type="molecule type" value="Genomic_DNA"/>
</dbReference>
<reference evidence="1" key="3">
    <citation type="submission" date="2023-02" db="EMBL/GenBank/DDBJ databases">
        <authorList>
            <person name="Sun Q."/>
            <person name="Mori K."/>
        </authorList>
    </citation>
    <scope>NUCLEOTIDE SEQUENCE</scope>
    <source>
        <strain evidence="1">NBRC 106348</strain>
    </source>
</reference>
<organism evidence="1 4">
    <name type="scientific">Luteimicrobium album</name>
    <dbReference type="NCBI Taxonomy" id="1054550"/>
    <lineage>
        <taxon>Bacteria</taxon>
        <taxon>Bacillati</taxon>
        <taxon>Actinomycetota</taxon>
        <taxon>Actinomycetes</taxon>
        <taxon>Micrococcales</taxon>
        <taxon>Luteimicrobium</taxon>
    </lineage>
</organism>
<evidence type="ECO:0000313" key="2">
    <source>
        <dbReference type="EMBL" id="GMA26662.1"/>
    </source>
</evidence>
<gene>
    <name evidence="1" type="ORF">GCM10025864_00160</name>
    <name evidence="2" type="ORF">GCM10025864_44210</name>
    <name evidence="3" type="ORF">GCM10025864_44830</name>
</gene>
<reference evidence="1" key="1">
    <citation type="journal article" date="2014" name="Int. J. Syst. Evol. Microbiol.">
        <title>Complete genome of a new Firmicutes species belonging to the dominant human colonic microbiota ('Ruminococcus bicirculans') reveals two chromosomes and a selective capacity to utilize plant glucans.</title>
        <authorList>
            <consortium name="NISC Comparative Sequencing Program"/>
            <person name="Wegmann U."/>
            <person name="Louis P."/>
            <person name="Goesmann A."/>
            <person name="Henrissat B."/>
            <person name="Duncan S.H."/>
            <person name="Flint H.J."/>
        </authorList>
    </citation>
    <scope>NUCLEOTIDE SEQUENCE</scope>
    <source>
        <strain evidence="1">NBRC 106348</strain>
    </source>
</reference>
<evidence type="ECO:0000313" key="4">
    <source>
        <dbReference type="Proteomes" id="UP001157091"/>
    </source>
</evidence>
<reference evidence="4" key="2">
    <citation type="journal article" date="2019" name="Int. J. Syst. Evol. Microbiol.">
        <title>The Global Catalogue of Microorganisms (GCM) 10K type strain sequencing project: providing services to taxonomists for standard genome sequencing and annotation.</title>
        <authorList>
            <consortium name="The Broad Institute Genomics Platform"/>
            <consortium name="The Broad Institute Genome Sequencing Center for Infectious Disease"/>
            <person name="Wu L."/>
            <person name="Ma J."/>
        </authorList>
    </citation>
    <scope>NUCLEOTIDE SEQUENCE [LARGE SCALE GENOMIC DNA]</scope>
    <source>
        <strain evidence="4">NBRC 106348</strain>
    </source>
</reference>